<dbReference type="EMBL" id="CAUYUJ010018296">
    <property type="protein sequence ID" value="CAK0882451.1"/>
    <property type="molecule type" value="Genomic_DNA"/>
</dbReference>
<keyword evidence="3" id="KW-1185">Reference proteome</keyword>
<protein>
    <submittedName>
        <fullName evidence="2">Uncharacterized protein</fullName>
    </submittedName>
</protein>
<gene>
    <name evidence="2" type="ORF">PCOR1329_LOCUS64971</name>
</gene>
<dbReference type="Proteomes" id="UP001189429">
    <property type="component" value="Unassembled WGS sequence"/>
</dbReference>
<proteinExistence type="predicted"/>
<sequence length="210" mass="22128">MLSTTDSPGMKLAVPSSSDTRRGAGKATLPLVGARPWLRTRSSVSLPLLRGPQIAYARPRGTCEHPAAEDHWQPGVVLEAHPVQSDDWLGVARPGRVLPGVPAGALHGRGARSAAEALPAARRRLQVQIGALVLGGPAHSAGGPVELELVLGQPEEVAQRAQHCPRAVEREQPEVDLRRRVPVLVHYGDECDVAADREGPLAAVRAVGCG</sequence>
<name>A0ABN9W8C4_9DINO</name>
<accession>A0ABN9W8C4</accession>
<evidence type="ECO:0000313" key="2">
    <source>
        <dbReference type="EMBL" id="CAK0882451.1"/>
    </source>
</evidence>
<evidence type="ECO:0000256" key="1">
    <source>
        <dbReference type="SAM" id="MobiDB-lite"/>
    </source>
</evidence>
<evidence type="ECO:0000313" key="3">
    <source>
        <dbReference type="Proteomes" id="UP001189429"/>
    </source>
</evidence>
<organism evidence="2 3">
    <name type="scientific">Prorocentrum cordatum</name>
    <dbReference type="NCBI Taxonomy" id="2364126"/>
    <lineage>
        <taxon>Eukaryota</taxon>
        <taxon>Sar</taxon>
        <taxon>Alveolata</taxon>
        <taxon>Dinophyceae</taxon>
        <taxon>Prorocentrales</taxon>
        <taxon>Prorocentraceae</taxon>
        <taxon>Prorocentrum</taxon>
    </lineage>
</organism>
<comment type="caution">
    <text evidence="2">The sequence shown here is derived from an EMBL/GenBank/DDBJ whole genome shotgun (WGS) entry which is preliminary data.</text>
</comment>
<feature type="region of interest" description="Disordered" evidence="1">
    <location>
        <begin position="1"/>
        <end position="27"/>
    </location>
</feature>
<reference evidence="2" key="1">
    <citation type="submission" date="2023-10" db="EMBL/GenBank/DDBJ databases">
        <authorList>
            <person name="Chen Y."/>
            <person name="Shah S."/>
            <person name="Dougan E. K."/>
            <person name="Thang M."/>
            <person name="Chan C."/>
        </authorList>
    </citation>
    <scope>NUCLEOTIDE SEQUENCE [LARGE SCALE GENOMIC DNA]</scope>
</reference>